<sequence>DTENFTFTVSDGDDADVTQPYAVLISGADDQPTLQDVTDGSISEVRLSGTLSSSGLSGTLVGDDVDVETLTYGVQGGSADNSLAGYDTSVDGTYGTLYVNSGTGAYQYVLTTDIEGWDDGESDTENFTFTVSDGDDADVTQPYAVLISGANDAPVAKADTNFVDEGIDGADAVVITGNVIIGEDHGSDAANSNNGSEAYADVADTDVDSSSLHVVRVNGVGSTSGDGVNPIADGTQIIGSHGILTINADGSYSYDLNDDSSFLDALNIGDETNDIFIYTVSDGVLTSTTSLIITINGQDDPTQLELAKDVWLPADPGQLPAEYTDGYPLNISVYDVDTDLSITFTDLVTATVNQAAEGEPDNFVSIGKVVYWDGDSWEDVALNQEFNLAAGETLPEFRFVANPDLDINFITTEIADLITYTVTGEGVDETANVTLHALPPNDLPQQSAQVGDGSSPLTSGNDQESVLVLEQALVNSINADPYNGSVTLYTDFQQSPFTVPIDVGSQDGVQLEQEVTATIIINGIEFIVHQGTGDGGADTGFWQYDSNTGLMTGSVSYDLILRADDDTVSLAEYLTDNPPSAGDNWTVVYNDDDGGNYQARFVQFDFSLDDPGDLGVTAVGTDDPNLMFGSNNGDDLTGGAADDILIGRDGDDILAGLGGSDSIVGGAGIDSINGGAGSDILTGGTEADIFIWNLGDTGTDTVTDFNRSDGGVYNPAEGDVLDLSALLVGEDSTDLVDLANFIDVTESGGNTTIKIDVDGSNDFVSPDQEIVLTGVTGVTLESLVVTDGSIVTN</sequence>
<dbReference type="Pfam" id="PF17803">
    <property type="entry name" value="Cadherin_4"/>
    <property type="match status" value="1"/>
</dbReference>
<dbReference type="InterPro" id="IPR010221">
    <property type="entry name" value="VCBS_dom"/>
</dbReference>
<evidence type="ECO:0000256" key="2">
    <source>
        <dbReference type="SAM" id="MobiDB-lite"/>
    </source>
</evidence>
<dbReference type="InterPro" id="IPR001343">
    <property type="entry name" value="Hemolysn_Ca-bd"/>
</dbReference>
<dbReference type="Gene3D" id="2.150.10.10">
    <property type="entry name" value="Serralysin-like metalloprotease, C-terminal"/>
    <property type="match status" value="1"/>
</dbReference>
<name>A0AAW8B7G8_9GAMM</name>
<dbReference type="RefSeq" id="WP_305171042.1">
    <property type="nucleotide sequence ID" value="NZ_JAUUUU010000006.1"/>
</dbReference>
<dbReference type="EMBL" id="JAUUUU010000006">
    <property type="protein sequence ID" value="MDP1521382.1"/>
    <property type="molecule type" value="Genomic_DNA"/>
</dbReference>
<dbReference type="InterPro" id="IPR018511">
    <property type="entry name" value="Hemolysin-typ_Ca-bd_CS"/>
</dbReference>
<dbReference type="NCBIfam" id="TIGR01965">
    <property type="entry name" value="VCBS_repeat"/>
    <property type="match status" value="2"/>
</dbReference>
<dbReference type="AlphaFoldDB" id="A0AAW8B7G8"/>
<comment type="caution">
    <text evidence="4">The sequence shown here is derived from an EMBL/GenBank/DDBJ whole genome shotgun (WGS) entry which is preliminary data.</text>
</comment>
<dbReference type="InterPro" id="IPR040853">
    <property type="entry name" value="RapA2_cadherin-like"/>
</dbReference>
<dbReference type="InterPro" id="IPR011049">
    <property type="entry name" value="Serralysin-like_metalloprot_C"/>
</dbReference>
<dbReference type="Pfam" id="PF00353">
    <property type="entry name" value="HemolysinCabind"/>
    <property type="match status" value="1"/>
</dbReference>
<feature type="non-terminal residue" evidence="4">
    <location>
        <position position="1"/>
    </location>
</feature>
<reference evidence="4" key="1">
    <citation type="journal article" date="2010" name="Int. J. Syst. Evol. Microbiol.">
        <title>Porticoccus litoralis gen. nov., sp. nov., a gammaproteobacterium isolated from the Yellow Sea.</title>
        <authorList>
            <person name="Oh H.M."/>
            <person name="Kim H."/>
            <person name="Kim K.M."/>
            <person name="Min G.S."/>
            <person name="Cho J.C."/>
        </authorList>
    </citation>
    <scope>NUCLEOTIDE SEQUENCE</scope>
    <source>
        <strain evidence="4">DSM 25064</strain>
    </source>
</reference>
<evidence type="ECO:0000313" key="5">
    <source>
        <dbReference type="Proteomes" id="UP001178354"/>
    </source>
</evidence>
<protein>
    <submittedName>
        <fullName evidence="4">VCBS domain-containing protein</fullName>
    </submittedName>
</protein>
<feature type="domain" description="RapA2 cadherin-like" evidence="3">
    <location>
        <begin position="145"/>
        <end position="254"/>
    </location>
</feature>
<keyword evidence="1" id="KW-0106">Calcium</keyword>
<evidence type="ECO:0000256" key="1">
    <source>
        <dbReference type="ARBA" id="ARBA00022837"/>
    </source>
</evidence>
<evidence type="ECO:0000313" key="4">
    <source>
        <dbReference type="EMBL" id="MDP1521382.1"/>
    </source>
</evidence>
<gene>
    <name evidence="4" type="ORF">Q8A57_10410</name>
</gene>
<dbReference type="NCBIfam" id="TIGR03661">
    <property type="entry name" value="T1SS_VCA0849"/>
    <property type="match status" value="1"/>
</dbReference>
<keyword evidence="5" id="KW-1185">Reference proteome</keyword>
<organism evidence="4 5">
    <name type="scientific">Porticoccus litoralis</name>
    <dbReference type="NCBI Taxonomy" id="434086"/>
    <lineage>
        <taxon>Bacteria</taxon>
        <taxon>Pseudomonadati</taxon>
        <taxon>Pseudomonadota</taxon>
        <taxon>Gammaproteobacteria</taxon>
        <taxon>Cellvibrionales</taxon>
        <taxon>Porticoccaceae</taxon>
        <taxon>Porticoccus</taxon>
    </lineage>
</organism>
<dbReference type="PRINTS" id="PR00313">
    <property type="entry name" value="CABNDNGRPT"/>
</dbReference>
<dbReference type="InterPro" id="IPR019960">
    <property type="entry name" value="T1SS_VCA0849"/>
</dbReference>
<proteinExistence type="predicted"/>
<dbReference type="Proteomes" id="UP001178354">
    <property type="component" value="Unassembled WGS sequence"/>
</dbReference>
<reference evidence="4" key="2">
    <citation type="submission" date="2023-08" db="EMBL/GenBank/DDBJ databases">
        <authorList>
            <person name="Luo J."/>
        </authorList>
    </citation>
    <scope>NUCLEOTIDE SEQUENCE</scope>
    <source>
        <strain evidence="4">DSM 25064</strain>
    </source>
</reference>
<dbReference type="SUPFAM" id="SSF51120">
    <property type="entry name" value="beta-Roll"/>
    <property type="match status" value="1"/>
</dbReference>
<dbReference type="GO" id="GO:0005509">
    <property type="term" value="F:calcium ion binding"/>
    <property type="evidence" value="ECO:0007669"/>
    <property type="project" value="InterPro"/>
</dbReference>
<accession>A0AAW8B7G8</accession>
<evidence type="ECO:0000259" key="3">
    <source>
        <dbReference type="Pfam" id="PF17803"/>
    </source>
</evidence>
<feature type="region of interest" description="Disordered" evidence="2">
    <location>
        <begin position="439"/>
        <end position="461"/>
    </location>
</feature>
<dbReference type="PROSITE" id="PS00330">
    <property type="entry name" value="HEMOLYSIN_CALCIUM"/>
    <property type="match status" value="3"/>
</dbReference>